<accession>A0AB37ARI1</accession>
<gene>
    <name evidence="1" type="ORF">C6P99_16060</name>
</gene>
<protein>
    <submittedName>
        <fullName evidence="1">Uncharacterized protein</fullName>
    </submittedName>
</protein>
<dbReference type="Proteomes" id="UP000237811">
    <property type="component" value="Unassembled WGS sequence"/>
</dbReference>
<comment type="caution">
    <text evidence="1">The sequence shown here is derived from an EMBL/GenBank/DDBJ whole genome shotgun (WGS) entry which is preliminary data.</text>
</comment>
<evidence type="ECO:0000313" key="1">
    <source>
        <dbReference type="EMBL" id="PRE47077.1"/>
    </source>
</evidence>
<sequence length="91" mass="9615">MNTATGLDESERGALLLVSRAAMQIRLLARRLPPSAERHRILALAEGMHNIPLVLGGSDVERQRHAATVAAGVAELNCAMSVGPRAIHSVA</sequence>
<reference evidence="1 2" key="1">
    <citation type="submission" date="2018-03" db="EMBL/GenBank/DDBJ databases">
        <authorList>
            <person name="Nguyen K."/>
            <person name="Fouts D."/>
            <person name="Sutton G."/>
        </authorList>
    </citation>
    <scope>NUCLEOTIDE SEQUENCE [LARGE SCALE GENOMIC DNA]</scope>
    <source>
        <strain evidence="1 2">AU14328</strain>
    </source>
</reference>
<dbReference type="EMBL" id="PVFR01000050">
    <property type="protein sequence ID" value="PRE47077.1"/>
    <property type="molecule type" value="Genomic_DNA"/>
</dbReference>
<proteinExistence type="predicted"/>
<dbReference type="AlphaFoldDB" id="A0AB37ARI1"/>
<name>A0AB37ARI1_9BURK</name>
<evidence type="ECO:0000313" key="2">
    <source>
        <dbReference type="Proteomes" id="UP000237811"/>
    </source>
</evidence>
<organism evidence="1 2">
    <name type="scientific">Burkholderia multivorans</name>
    <dbReference type="NCBI Taxonomy" id="87883"/>
    <lineage>
        <taxon>Bacteria</taxon>
        <taxon>Pseudomonadati</taxon>
        <taxon>Pseudomonadota</taxon>
        <taxon>Betaproteobacteria</taxon>
        <taxon>Burkholderiales</taxon>
        <taxon>Burkholderiaceae</taxon>
        <taxon>Burkholderia</taxon>
        <taxon>Burkholderia cepacia complex</taxon>
    </lineage>
</organism>